<feature type="region of interest" description="Disordered" evidence="1">
    <location>
        <begin position="64"/>
        <end position="94"/>
    </location>
</feature>
<accession>A0A511SSQ7</accession>
<evidence type="ECO:0000256" key="1">
    <source>
        <dbReference type="SAM" id="MobiDB-lite"/>
    </source>
</evidence>
<dbReference type="EMBL" id="BJXR01000002">
    <property type="protein sequence ID" value="GEN04976.1"/>
    <property type="molecule type" value="Genomic_DNA"/>
</dbReference>
<organism evidence="2 3">
    <name type="scientific">Myxococcus fulvus</name>
    <dbReference type="NCBI Taxonomy" id="33"/>
    <lineage>
        <taxon>Bacteria</taxon>
        <taxon>Pseudomonadati</taxon>
        <taxon>Myxococcota</taxon>
        <taxon>Myxococcia</taxon>
        <taxon>Myxococcales</taxon>
        <taxon>Cystobacterineae</taxon>
        <taxon>Myxococcaceae</taxon>
        <taxon>Myxococcus</taxon>
    </lineage>
</organism>
<protein>
    <submittedName>
        <fullName evidence="2">Uncharacterized protein</fullName>
    </submittedName>
</protein>
<evidence type="ECO:0000313" key="3">
    <source>
        <dbReference type="Proteomes" id="UP000321514"/>
    </source>
</evidence>
<sequence>MAATFVPRGPGGAAAERPSFADEAGDEVTGLLAPTGGRDGGADGCPVFTGTFGAGEIWVPASATAGSSSNVFGPSRRRGTGAISVPASGAASSG</sequence>
<proteinExistence type="predicted"/>
<reference evidence="2 3" key="1">
    <citation type="submission" date="2019-07" db="EMBL/GenBank/DDBJ databases">
        <title>Whole genome shotgun sequence of Myxococcus fulvus NBRC 100333.</title>
        <authorList>
            <person name="Hosoyama A."/>
            <person name="Uohara A."/>
            <person name="Ohji S."/>
            <person name="Ichikawa N."/>
        </authorList>
    </citation>
    <scope>NUCLEOTIDE SEQUENCE [LARGE SCALE GENOMIC DNA]</scope>
    <source>
        <strain evidence="2 3">NBRC 100333</strain>
    </source>
</reference>
<gene>
    <name evidence="2" type="ORF">MFU01_00130</name>
</gene>
<dbReference type="AlphaFoldDB" id="A0A511SSQ7"/>
<dbReference type="Proteomes" id="UP000321514">
    <property type="component" value="Unassembled WGS sequence"/>
</dbReference>
<comment type="caution">
    <text evidence="2">The sequence shown here is derived from an EMBL/GenBank/DDBJ whole genome shotgun (WGS) entry which is preliminary data.</text>
</comment>
<evidence type="ECO:0000313" key="2">
    <source>
        <dbReference type="EMBL" id="GEN04976.1"/>
    </source>
</evidence>
<feature type="region of interest" description="Disordered" evidence="1">
    <location>
        <begin position="1"/>
        <end position="43"/>
    </location>
</feature>
<name>A0A511SSQ7_MYXFU</name>